<dbReference type="PANTHER" id="PTHR33542">
    <property type="entry name" value="SIROHYDROCHLORIN FERROCHELATASE, CHLOROPLASTIC"/>
    <property type="match status" value="1"/>
</dbReference>
<dbReference type="AlphaFoldDB" id="A0A086Y3R1"/>
<dbReference type="SUPFAM" id="SSF53800">
    <property type="entry name" value="Chelatase"/>
    <property type="match status" value="1"/>
</dbReference>
<evidence type="ECO:0008006" key="5">
    <source>
        <dbReference type="Google" id="ProtNLM"/>
    </source>
</evidence>
<dbReference type="STRING" id="1105367.CG50_11960"/>
<evidence type="ECO:0000256" key="1">
    <source>
        <dbReference type="ARBA" id="ARBA00022723"/>
    </source>
</evidence>
<evidence type="ECO:0000313" key="4">
    <source>
        <dbReference type="Proteomes" id="UP000028824"/>
    </source>
</evidence>
<dbReference type="InterPro" id="IPR002762">
    <property type="entry name" value="CbiX-like"/>
</dbReference>
<dbReference type="InterPro" id="IPR050963">
    <property type="entry name" value="Sirohydro_Cobaltochel/CbiX"/>
</dbReference>
<dbReference type="PANTHER" id="PTHR33542:SF3">
    <property type="entry name" value="SIROHYDROCHLORIN FERROCHELATASE, CHLOROPLASTIC"/>
    <property type="match status" value="1"/>
</dbReference>
<accession>A0A086Y3R1</accession>
<dbReference type="CDD" id="cd03416">
    <property type="entry name" value="CbiX_SirB_N"/>
    <property type="match status" value="1"/>
</dbReference>
<dbReference type="GO" id="GO:0046872">
    <property type="term" value="F:metal ion binding"/>
    <property type="evidence" value="ECO:0007669"/>
    <property type="project" value="UniProtKB-KW"/>
</dbReference>
<organism evidence="3 4">
    <name type="scientific">Paenirhodobacter enshiensis</name>
    <dbReference type="NCBI Taxonomy" id="1105367"/>
    <lineage>
        <taxon>Bacteria</taxon>
        <taxon>Pseudomonadati</taxon>
        <taxon>Pseudomonadota</taxon>
        <taxon>Alphaproteobacteria</taxon>
        <taxon>Rhodobacterales</taxon>
        <taxon>Rhodobacter group</taxon>
        <taxon>Paenirhodobacter</taxon>
    </lineage>
</organism>
<gene>
    <name evidence="3" type="ORF">CG50_11960</name>
</gene>
<comment type="caution">
    <text evidence="3">The sequence shown here is derived from an EMBL/GenBank/DDBJ whole genome shotgun (WGS) entry which is preliminary data.</text>
</comment>
<dbReference type="eggNOG" id="COG2138">
    <property type="taxonomic scope" value="Bacteria"/>
</dbReference>
<keyword evidence="1" id="KW-0479">Metal-binding</keyword>
<proteinExistence type="predicted"/>
<dbReference type="RefSeq" id="WP_036635399.1">
    <property type="nucleotide sequence ID" value="NZ_JFZB01000005.1"/>
</dbReference>
<dbReference type="GO" id="GO:0016829">
    <property type="term" value="F:lyase activity"/>
    <property type="evidence" value="ECO:0007669"/>
    <property type="project" value="UniProtKB-KW"/>
</dbReference>
<protein>
    <recommendedName>
        <fullName evidence="5">Cobalamin biosynthesis protein CbiX</fullName>
    </recommendedName>
</protein>
<dbReference type="Pfam" id="PF01903">
    <property type="entry name" value="CbiX"/>
    <property type="match status" value="1"/>
</dbReference>
<dbReference type="Proteomes" id="UP000028824">
    <property type="component" value="Unassembled WGS sequence"/>
</dbReference>
<keyword evidence="4" id="KW-1185">Reference proteome</keyword>
<sequence>MPDFVLVAHGSPSEPLPADAALAAIAAHVAPLVPGHEVRSATLALPGALDAAVAGLSDPVIYPFLMAEGWFTRTELPRRLAEIGVTARILPPFGLEPALTDLALSALPAGTAEVILVAHGARRPGPARDSALDLVRRLELAGRFARVLPAFLEEAPFLADVAAEAPDAVCLPFFALRAGHVAGDIPAALDQGGFRGQLLPALGEMAEVPALIARSLRTIAEQG</sequence>
<evidence type="ECO:0000256" key="2">
    <source>
        <dbReference type="ARBA" id="ARBA00023239"/>
    </source>
</evidence>
<name>A0A086Y3R1_9RHOB</name>
<dbReference type="Gene3D" id="3.40.50.1400">
    <property type="match status" value="2"/>
</dbReference>
<dbReference type="EMBL" id="JFZB01000005">
    <property type="protein sequence ID" value="KFI28911.1"/>
    <property type="molecule type" value="Genomic_DNA"/>
</dbReference>
<evidence type="ECO:0000313" key="3">
    <source>
        <dbReference type="EMBL" id="KFI28911.1"/>
    </source>
</evidence>
<reference evidence="3 4" key="1">
    <citation type="submission" date="2014-03" db="EMBL/GenBank/DDBJ databases">
        <title>Genome of Paenirhodobacter enshiensis DW2-9.</title>
        <authorList>
            <person name="Wang D."/>
            <person name="Wang G."/>
        </authorList>
    </citation>
    <scope>NUCLEOTIDE SEQUENCE [LARGE SCALE GENOMIC DNA]</scope>
    <source>
        <strain evidence="3 4">DW2-9</strain>
    </source>
</reference>
<keyword evidence="2" id="KW-0456">Lyase</keyword>
<dbReference type="OrthoDB" id="7346027at2"/>